<gene>
    <name evidence="4" type="ORF">GCM10009682_19540</name>
</gene>
<comment type="caution">
    <text evidence="4">The sequence shown here is derived from an EMBL/GenBank/DDBJ whole genome shotgun (WGS) entry which is preliminary data.</text>
</comment>
<feature type="transmembrane region" description="Helical" evidence="2">
    <location>
        <begin position="180"/>
        <end position="198"/>
    </location>
</feature>
<feature type="transmembrane region" description="Helical" evidence="2">
    <location>
        <begin position="153"/>
        <end position="173"/>
    </location>
</feature>
<name>A0ABP4Y4T6_9ACTN</name>
<feature type="domain" description="Putative zinc-finger" evidence="3">
    <location>
        <begin position="3"/>
        <end position="37"/>
    </location>
</feature>
<keyword evidence="2" id="KW-0812">Transmembrane</keyword>
<protein>
    <submittedName>
        <fullName evidence="4">Zf-HC2 domain-containing protein</fullName>
    </submittedName>
</protein>
<reference evidence="5" key="1">
    <citation type="journal article" date="2019" name="Int. J. Syst. Evol. Microbiol.">
        <title>The Global Catalogue of Microorganisms (GCM) 10K type strain sequencing project: providing services to taxonomists for standard genome sequencing and annotation.</title>
        <authorList>
            <consortium name="The Broad Institute Genomics Platform"/>
            <consortium name="The Broad Institute Genome Sequencing Center for Infectious Disease"/>
            <person name="Wu L."/>
            <person name="Ma J."/>
        </authorList>
    </citation>
    <scope>NUCLEOTIDE SEQUENCE [LARGE SCALE GENOMIC DNA]</scope>
    <source>
        <strain evidence="5">JCM 13250</strain>
    </source>
</reference>
<feature type="transmembrane region" description="Helical" evidence="2">
    <location>
        <begin position="113"/>
        <end position="133"/>
    </location>
</feature>
<proteinExistence type="predicted"/>
<evidence type="ECO:0000256" key="2">
    <source>
        <dbReference type="SAM" id="Phobius"/>
    </source>
</evidence>
<accession>A0ABP4Y4T6</accession>
<feature type="transmembrane region" description="Helical" evidence="2">
    <location>
        <begin position="210"/>
        <end position="226"/>
    </location>
</feature>
<dbReference type="Pfam" id="PF13490">
    <property type="entry name" value="zf-HC2"/>
    <property type="match status" value="1"/>
</dbReference>
<keyword evidence="2" id="KW-0472">Membrane</keyword>
<evidence type="ECO:0000259" key="3">
    <source>
        <dbReference type="Pfam" id="PF13490"/>
    </source>
</evidence>
<dbReference type="EMBL" id="BAAALT010000050">
    <property type="protein sequence ID" value="GAA1797936.1"/>
    <property type="molecule type" value="Genomic_DNA"/>
</dbReference>
<dbReference type="InterPro" id="IPR027383">
    <property type="entry name" value="Znf_put"/>
</dbReference>
<feature type="region of interest" description="Disordered" evidence="1">
    <location>
        <begin position="263"/>
        <end position="287"/>
    </location>
</feature>
<dbReference type="Proteomes" id="UP001500218">
    <property type="component" value="Unassembled WGS sequence"/>
</dbReference>
<evidence type="ECO:0000256" key="1">
    <source>
        <dbReference type="SAM" id="MobiDB-lite"/>
    </source>
</evidence>
<evidence type="ECO:0000313" key="5">
    <source>
        <dbReference type="Proteomes" id="UP001500218"/>
    </source>
</evidence>
<evidence type="ECO:0000313" key="4">
    <source>
        <dbReference type="EMBL" id="GAA1797936.1"/>
    </source>
</evidence>
<keyword evidence="2" id="KW-1133">Transmembrane helix</keyword>
<keyword evidence="5" id="KW-1185">Reference proteome</keyword>
<organism evidence="4 5">
    <name type="scientific">Luedemannella flava</name>
    <dbReference type="NCBI Taxonomy" id="349316"/>
    <lineage>
        <taxon>Bacteria</taxon>
        <taxon>Bacillati</taxon>
        <taxon>Actinomycetota</taxon>
        <taxon>Actinomycetes</taxon>
        <taxon>Micromonosporales</taxon>
        <taxon>Micromonosporaceae</taxon>
        <taxon>Luedemannella</taxon>
    </lineage>
</organism>
<feature type="region of interest" description="Disordered" evidence="1">
    <location>
        <begin position="74"/>
        <end position="104"/>
    </location>
</feature>
<sequence length="287" mass="29763">MGCEEFREALSARLDGESEPIDASLTDAHVSACPPCATWYDAAATVTRLSRLRPAQPPPTLAPETLATILAAAPAPSAPPGRRLDRSARNSAPDNVPDGPNAEKSGGRWVSGLWWGLGGLGAAQLLLGVAQIGSASADHWHVGAGGGVTAGHLWHESAAWNVAIGAAFLWISVRRTRPAGSLPILTAFLAVLALVSVGDALSGRVEWTRLASHGVLVAGYLILLALRRLGEEGTPPGARADGTRRWSVRFDAPADPAEGTAALLRFPAPPPATASADRRTAEQTRAA</sequence>
<feature type="compositionally biased region" description="Basic and acidic residues" evidence="1">
    <location>
        <begin position="276"/>
        <end position="287"/>
    </location>
</feature>